<dbReference type="AlphaFoldDB" id="A0A158IZL0"/>
<dbReference type="EMBL" id="FCOM02000011">
    <property type="protein sequence ID" value="SAL62036.1"/>
    <property type="molecule type" value="Genomic_DNA"/>
</dbReference>
<organism evidence="1 2">
    <name type="scientific">Caballeronia arvi</name>
    <dbReference type="NCBI Taxonomy" id="1777135"/>
    <lineage>
        <taxon>Bacteria</taxon>
        <taxon>Pseudomonadati</taxon>
        <taxon>Pseudomonadota</taxon>
        <taxon>Betaproteobacteria</taxon>
        <taxon>Burkholderiales</taxon>
        <taxon>Burkholderiaceae</taxon>
        <taxon>Caballeronia</taxon>
    </lineage>
</organism>
<comment type="caution">
    <text evidence="1">The sequence shown here is derived from an EMBL/GenBank/DDBJ whole genome shotgun (WGS) entry which is preliminary data.</text>
</comment>
<keyword evidence="2" id="KW-1185">Reference proteome</keyword>
<protein>
    <submittedName>
        <fullName evidence="1">Uncharacterized protein</fullName>
    </submittedName>
</protein>
<sequence>MPLRFQISRVKWMKYCENLRVGFFKTLLLLDD</sequence>
<evidence type="ECO:0000313" key="1">
    <source>
        <dbReference type="EMBL" id="SAL62036.1"/>
    </source>
</evidence>
<dbReference type="Proteomes" id="UP000055019">
    <property type="component" value="Unassembled WGS sequence"/>
</dbReference>
<name>A0A158IZL0_9BURK</name>
<evidence type="ECO:0000313" key="2">
    <source>
        <dbReference type="Proteomes" id="UP000055019"/>
    </source>
</evidence>
<proteinExistence type="predicted"/>
<gene>
    <name evidence="1" type="ORF">AWB74_03182</name>
</gene>
<reference evidence="1" key="1">
    <citation type="submission" date="2016-01" db="EMBL/GenBank/DDBJ databases">
        <authorList>
            <person name="Peeters C."/>
        </authorList>
    </citation>
    <scope>NUCLEOTIDE SEQUENCE [LARGE SCALE GENOMIC DNA]</scope>
    <source>
        <strain evidence="1">LMG 29317</strain>
    </source>
</reference>
<accession>A0A158IZL0</accession>